<gene>
    <name evidence="2" type="ORF">ANCCAN_13316</name>
</gene>
<dbReference type="Proteomes" id="UP000252519">
    <property type="component" value="Unassembled WGS sequence"/>
</dbReference>
<feature type="compositionally biased region" description="Polar residues" evidence="1">
    <location>
        <begin position="103"/>
        <end position="117"/>
    </location>
</feature>
<protein>
    <submittedName>
        <fullName evidence="2">Uncharacterized protein</fullName>
    </submittedName>
</protein>
<evidence type="ECO:0000256" key="1">
    <source>
        <dbReference type="SAM" id="MobiDB-lite"/>
    </source>
</evidence>
<evidence type="ECO:0000313" key="3">
    <source>
        <dbReference type="Proteomes" id="UP000252519"/>
    </source>
</evidence>
<evidence type="ECO:0000313" key="2">
    <source>
        <dbReference type="EMBL" id="RCN40736.1"/>
    </source>
</evidence>
<comment type="caution">
    <text evidence="2">The sequence shown here is derived from an EMBL/GenBank/DDBJ whole genome shotgun (WGS) entry which is preliminary data.</text>
</comment>
<accession>A0A368G8L2</accession>
<dbReference type="AlphaFoldDB" id="A0A368G8L2"/>
<organism evidence="2 3">
    <name type="scientific">Ancylostoma caninum</name>
    <name type="common">Dog hookworm</name>
    <dbReference type="NCBI Taxonomy" id="29170"/>
    <lineage>
        <taxon>Eukaryota</taxon>
        <taxon>Metazoa</taxon>
        <taxon>Ecdysozoa</taxon>
        <taxon>Nematoda</taxon>
        <taxon>Chromadorea</taxon>
        <taxon>Rhabditida</taxon>
        <taxon>Rhabditina</taxon>
        <taxon>Rhabditomorpha</taxon>
        <taxon>Strongyloidea</taxon>
        <taxon>Ancylostomatidae</taxon>
        <taxon>Ancylostomatinae</taxon>
        <taxon>Ancylostoma</taxon>
    </lineage>
</organism>
<proteinExistence type="predicted"/>
<keyword evidence="3" id="KW-1185">Reference proteome</keyword>
<reference evidence="2 3" key="1">
    <citation type="submission" date="2014-10" db="EMBL/GenBank/DDBJ databases">
        <title>Draft genome of the hookworm Ancylostoma caninum.</title>
        <authorList>
            <person name="Mitreva M."/>
        </authorList>
    </citation>
    <scope>NUCLEOTIDE SEQUENCE [LARGE SCALE GENOMIC DNA]</scope>
    <source>
        <strain evidence="2 3">Baltimore</strain>
    </source>
</reference>
<name>A0A368G8L2_ANCCA</name>
<sequence>MSAKRDRLHIGAELIIKPSIAAIKLDADLSDWEGTPVRELLTEEERRQYDKGEIEFGSIKLLGGVTLSNPTSKGKEGKTSNETNPGTSTERLHMHKRKRSHGSQDTTDGANKQPRVS</sequence>
<dbReference type="OrthoDB" id="5902446at2759"/>
<dbReference type="EMBL" id="JOJR01000270">
    <property type="protein sequence ID" value="RCN40736.1"/>
    <property type="molecule type" value="Genomic_DNA"/>
</dbReference>
<feature type="compositionally biased region" description="Polar residues" evidence="1">
    <location>
        <begin position="80"/>
        <end position="89"/>
    </location>
</feature>
<feature type="region of interest" description="Disordered" evidence="1">
    <location>
        <begin position="64"/>
        <end position="117"/>
    </location>
</feature>